<reference evidence="1 2" key="1">
    <citation type="submission" date="2020-09" db="EMBL/GenBank/DDBJ databases">
        <title>Methylomonas albis sp. nov. and Methylomonas fluvii sp. nov.: Two cold-adapted methanotrophs from the River Elbe and an amended description of Methylovulum psychrotolerans strain Eb1.</title>
        <authorList>
            <person name="Bussmann I.K."/>
            <person name="Klings K.-W."/>
            <person name="Warnstedt J."/>
            <person name="Hoppert M."/>
            <person name="Saborowski A."/>
            <person name="Horn F."/>
            <person name="Liebner S."/>
        </authorList>
    </citation>
    <scope>NUCLEOTIDE SEQUENCE [LARGE SCALE GENOMIC DNA]</scope>
    <source>
        <strain evidence="1 2">EbB</strain>
    </source>
</reference>
<accession>A0ABR9DED2</accession>
<dbReference type="EMBL" id="JACXST010000002">
    <property type="protein sequence ID" value="MBD9361315.1"/>
    <property type="molecule type" value="Genomic_DNA"/>
</dbReference>
<dbReference type="RefSeq" id="WP_192394143.1">
    <property type="nucleotide sequence ID" value="NZ_CAJHIU010000002.1"/>
</dbReference>
<comment type="caution">
    <text evidence="1">The sequence shown here is derived from an EMBL/GenBank/DDBJ whole genome shotgun (WGS) entry which is preliminary data.</text>
</comment>
<gene>
    <name evidence="1" type="ORF">EBB_12390</name>
</gene>
<organism evidence="1 2">
    <name type="scientific">Methylomonas fluvii</name>
    <dbReference type="NCBI Taxonomy" id="1854564"/>
    <lineage>
        <taxon>Bacteria</taxon>
        <taxon>Pseudomonadati</taxon>
        <taxon>Pseudomonadota</taxon>
        <taxon>Gammaproteobacteria</taxon>
        <taxon>Methylococcales</taxon>
        <taxon>Methylococcaceae</taxon>
        <taxon>Methylomonas</taxon>
    </lineage>
</organism>
<sequence>MTIAREMCGLTGLEAAELLGYANSSKLSKIEHASDPETIPAFLPYKAAIVYQVSLDYLFGLSSDWQRDPVIAQEQQIRRALEKVSTDESNAIRDLFEQLTIVEQAATVAFNRFGEIKRIVNRFREINPEFDELKLGAKLLRVVEETHSEVLAIGRKLAGYHSSTQYKT</sequence>
<name>A0ABR9DED2_9GAMM</name>
<dbReference type="Proteomes" id="UP000641152">
    <property type="component" value="Unassembled WGS sequence"/>
</dbReference>
<evidence type="ECO:0000313" key="1">
    <source>
        <dbReference type="EMBL" id="MBD9361315.1"/>
    </source>
</evidence>
<proteinExistence type="predicted"/>
<protein>
    <recommendedName>
        <fullName evidence="3">HTH cro/C1-type domain-containing protein</fullName>
    </recommendedName>
</protein>
<evidence type="ECO:0008006" key="3">
    <source>
        <dbReference type="Google" id="ProtNLM"/>
    </source>
</evidence>
<keyword evidence="2" id="KW-1185">Reference proteome</keyword>
<evidence type="ECO:0000313" key="2">
    <source>
        <dbReference type="Proteomes" id="UP000641152"/>
    </source>
</evidence>